<reference evidence="1 2" key="1">
    <citation type="submission" date="2010-10" db="EMBL/GenBank/DDBJ databases">
        <title>Complete sequence of Mesorhizobium opportunistum WSM2075.</title>
        <authorList>
            <consortium name="US DOE Joint Genome Institute"/>
            <person name="Lucas S."/>
            <person name="Copeland A."/>
            <person name="Lapidus A."/>
            <person name="Cheng J.-F."/>
            <person name="Bruce D."/>
            <person name="Goodwin L."/>
            <person name="Pitluck S."/>
            <person name="Chertkov O."/>
            <person name="Misra M."/>
            <person name="Detter J.C."/>
            <person name="Han C."/>
            <person name="Tapia R."/>
            <person name="Land M."/>
            <person name="Hauser L."/>
            <person name="Kyrpides N."/>
            <person name="Ovchinnikova G."/>
            <person name="Mavrommatis K.M."/>
            <person name="Tiwari R.P."/>
            <person name="Howieson J.G."/>
            <person name="O'Hara G.W."/>
            <person name="Nandasena K.G."/>
            <person name="Woyke T."/>
        </authorList>
    </citation>
    <scope>NUCLEOTIDE SEQUENCE [LARGE SCALE GENOMIC DNA]</scope>
    <source>
        <strain evidence="2">LMG 24607 / HAMBI 3007 / WSM2075</strain>
    </source>
</reference>
<organism evidence="1 2">
    <name type="scientific">Mesorhizobium opportunistum (strain LMG 24607 / HAMBI 3007 / WSM2075)</name>
    <dbReference type="NCBI Taxonomy" id="536019"/>
    <lineage>
        <taxon>Bacteria</taxon>
        <taxon>Pseudomonadati</taxon>
        <taxon>Pseudomonadota</taxon>
        <taxon>Alphaproteobacteria</taxon>
        <taxon>Hyphomicrobiales</taxon>
        <taxon>Phyllobacteriaceae</taxon>
        <taxon>Mesorhizobium</taxon>
    </lineage>
</organism>
<name>F7YEB1_MESOW</name>
<dbReference type="KEGG" id="mop:Mesop_1173"/>
<evidence type="ECO:0000313" key="1">
    <source>
        <dbReference type="EMBL" id="AEH85658.1"/>
    </source>
</evidence>
<dbReference type="AlphaFoldDB" id="F7YEB1"/>
<dbReference type="HOGENOM" id="CLU_2554305_0_0_5"/>
<proteinExistence type="predicted"/>
<accession>F7YEB1</accession>
<dbReference type="Proteomes" id="UP000001623">
    <property type="component" value="Chromosome"/>
</dbReference>
<dbReference type="STRING" id="536019.Mesop_1173"/>
<evidence type="ECO:0000313" key="2">
    <source>
        <dbReference type="Proteomes" id="UP000001623"/>
    </source>
</evidence>
<protein>
    <submittedName>
        <fullName evidence="1">Uncharacterized protein</fullName>
    </submittedName>
</protein>
<gene>
    <name evidence="1" type="ordered locus">Mesop_1173</name>
</gene>
<sequence>MKMKTGIANAAPCRCVGGVDETGGYVGKVKLRNCFAAVLLAAGRGNGKGSRARDREHGIASMEARAADQSDYLVFANAAVAG</sequence>
<dbReference type="EMBL" id="CP002279">
    <property type="protein sequence ID" value="AEH85658.1"/>
    <property type="molecule type" value="Genomic_DNA"/>
</dbReference>